<accession>B4MGX8</accession>
<feature type="compositionally biased region" description="Polar residues" evidence="1">
    <location>
        <begin position="42"/>
        <end position="63"/>
    </location>
</feature>
<keyword evidence="3" id="KW-1185">Reference proteome</keyword>
<dbReference type="InParanoid" id="B4MGX8"/>
<dbReference type="PhylomeDB" id="B4MGX8"/>
<feature type="compositionally biased region" description="Low complexity" evidence="1">
    <location>
        <begin position="12"/>
        <end position="31"/>
    </location>
</feature>
<feature type="region of interest" description="Disordered" evidence="1">
    <location>
        <begin position="142"/>
        <end position="162"/>
    </location>
</feature>
<dbReference type="EMBL" id="CH940757">
    <property type="protein sequence ID" value="EDW71528.1"/>
    <property type="molecule type" value="Genomic_DNA"/>
</dbReference>
<reference evidence="2 3" key="1">
    <citation type="journal article" date="2007" name="Nature">
        <title>Evolution of genes and genomes on the Drosophila phylogeny.</title>
        <authorList>
            <consortium name="Drosophila 12 Genomes Consortium"/>
            <person name="Clark A.G."/>
            <person name="Eisen M.B."/>
            <person name="Smith D.R."/>
            <person name="Bergman C.M."/>
            <person name="Oliver B."/>
            <person name="Markow T.A."/>
            <person name="Kaufman T.C."/>
            <person name="Kellis M."/>
            <person name="Gelbart W."/>
            <person name="Iyer V.N."/>
            <person name="Pollard D.A."/>
            <person name="Sackton T.B."/>
            <person name="Larracuente A.M."/>
            <person name="Singh N.D."/>
            <person name="Abad J.P."/>
            <person name="Abt D.N."/>
            <person name="Adryan B."/>
            <person name="Aguade M."/>
            <person name="Akashi H."/>
            <person name="Anderson W.W."/>
            <person name="Aquadro C.F."/>
            <person name="Ardell D.H."/>
            <person name="Arguello R."/>
            <person name="Artieri C.G."/>
            <person name="Barbash D.A."/>
            <person name="Barker D."/>
            <person name="Barsanti P."/>
            <person name="Batterham P."/>
            <person name="Batzoglou S."/>
            <person name="Begun D."/>
            <person name="Bhutkar A."/>
            <person name="Blanco E."/>
            <person name="Bosak S.A."/>
            <person name="Bradley R.K."/>
            <person name="Brand A.D."/>
            <person name="Brent M.R."/>
            <person name="Brooks A.N."/>
            <person name="Brown R.H."/>
            <person name="Butlin R.K."/>
            <person name="Caggese C."/>
            <person name="Calvi B.R."/>
            <person name="Bernardo de Carvalho A."/>
            <person name="Caspi A."/>
            <person name="Castrezana S."/>
            <person name="Celniker S.E."/>
            <person name="Chang J.L."/>
            <person name="Chapple C."/>
            <person name="Chatterji S."/>
            <person name="Chinwalla A."/>
            <person name="Civetta A."/>
            <person name="Clifton S.W."/>
            <person name="Comeron J.M."/>
            <person name="Costello J.C."/>
            <person name="Coyne J.A."/>
            <person name="Daub J."/>
            <person name="David R.G."/>
            <person name="Delcher A.L."/>
            <person name="Delehaunty K."/>
            <person name="Do C.B."/>
            <person name="Ebling H."/>
            <person name="Edwards K."/>
            <person name="Eickbush T."/>
            <person name="Evans J.D."/>
            <person name="Filipski A."/>
            <person name="Findeiss S."/>
            <person name="Freyhult E."/>
            <person name="Fulton L."/>
            <person name="Fulton R."/>
            <person name="Garcia A.C."/>
            <person name="Gardiner A."/>
            <person name="Garfield D.A."/>
            <person name="Garvin B.E."/>
            <person name="Gibson G."/>
            <person name="Gilbert D."/>
            <person name="Gnerre S."/>
            <person name="Godfrey J."/>
            <person name="Good R."/>
            <person name="Gotea V."/>
            <person name="Gravely B."/>
            <person name="Greenberg A.J."/>
            <person name="Griffiths-Jones S."/>
            <person name="Gross S."/>
            <person name="Guigo R."/>
            <person name="Gustafson E.A."/>
            <person name="Haerty W."/>
            <person name="Hahn M.W."/>
            <person name="Halligan D.L."/>
            <person name="Halpern A.L."/>
            <person name="Halter G.M."/>
            <person name="Han M.V."/>
            <person name="Heger A."/>
            <person name="Hillier L."/>
            <person name="Hinrichs A.S."/>
            <person name="Holmes I."/>
            <person name="Hoskins R.A."/>
            <person name="Hubisz M.J."/>
            <person name="Hultmark D."/>
            <person name="Huntley M.A."/>
            <person name="Jaffe D.B."/>
            <person name="Jagadeeshan S."/>
            <person name="Jeck W.R."/>
            <person name="Johnson J."/>
            <person name="Jones C.D."/>
            <person name="Jordan W.C."/>
            <person name="Karpen G.H."/>
            <person name="Kataoka E."/>
            <person name="Keightley P.D."/>
            <person name="Kheradpour P."/>
            <person name="Kirkness E.F."/>
            <person name="Koerich L.B."/>
            <person name="Kristiansen K."/>
            <person name="Kudrna D."/>
            <person name="Kulathinal R.J."/>
            <person name="Kumar S."/>
            <person name="Kwok R."/>
            <person name="Lander E."/>
            <person name="Langley C.H."/>
            <person name="Lapoint R."/>
            <person name="Lazzaro B.P."/>
            <person name="Lee S.J."/>
            <person name="Levesque L."/>
            <person name="Li R."/>
            <person name="Lin C.F."/>
            <person name="Lin M.F."/>
            <person name="Lindblad-Toh K."/>
            <person name="Llopart A."/>
            <person name="Long M."/>
            <person name="Low L."/>
            <person name="Lozovsky E."/>
            <person name="Lu J."/>
            <person name="Luo M."/>
            <person name="Machado C.A."/>
            <person name="Makalowski W."/>
            <person name="Marzo M."/>
            <person name="Matsuda M."/>
            <person name="Matzkin L."/>
            <person name="McAllister B."/>
            <person name="McBride C.S."/>
            <person name="McKernan B."/>
            <person name="McKernan K."/>
            <person name="Mendez-Lago M."/>
            <person name="Minx P."/>
            <person name="Mollenhauer M.U."/>
            <person name="Montooth K."/>
            <person name="Mount S.M."/>
            <person name="Mu X."/>
            <person name="Myers E."/>
            <person name="Negre B."/>
            <person name="Newfeld S."/>
            <person name="Nielsen R."/>
            <person name="Noor M.A."/>
            <person name="O'Grady P."/>
            <person name="Pachter L."/>
            <person name="Papaceit M."/>
            <person name="Parisi M.J."/>
            <person name="Parisi M."/>
            <person name="Parts L."/>
            <person name="Pedersen J.S."/>
            <person name="Pesole G."/>
            <person name="Phillippy A.M."/>
            <person name="Ponting C.P."/>
            <person name="Pop M."/>
            <person name="Porcelli D."/>
            <person name="Powell J.R."/>
            <person name="Prohaska S."/>
            <person name="Pruitt K."/>
            <person name="Puig M."/>
            <person name="Quesneville H."/>
            <person name="Ram K.R."/>
            <person name="Rand D."/>
            <person name="Rasmussen M.D."/>
            <person name="Reed L.K."/>
            <person name="Reenan R."/>
            <person name="Reily A."/>
            <person name="Remington K.A."/>
            <person name="Rieger T.T."/>
            <person name="Ritchie M.G."/>
            <person name="Robin C."/>
            <person name="Rogers Y.H."/>
            <person name="Rohde C."/>
            <person name="Rozas J."/>
            <person name="Rubenfield M.J."/>
            <person name="Ruiz A."/>
            <person name="Russo S."/>
            <person name="Salzberg S.L."/>
            <person name="Sanchez-Gracia A."/>
            <person name="Saranga D.J."/>
            <person name="Sato H."/>
            <person name="Schaeffer S.W."/>
            <person name="Schatz M.C."/>
            <person name="Schlenke T."/>
            <person name="Schwartz R."/>
            <person name="Segarra C."/>
            <person name="Singh R.S."/>
            <person name="Sirot L."/>
            <person name="Sirota M."/>
            <person name="Sisneros N.B."/>
            <person name="Smith C.D."/>
            <person name="Smith T.F."/>
            <person name="Spieth J."/>
            <person name="Stage D.E."/>
            <person name="Stark A."/>
            <person name="Stephan W."/>
            <person name="Strausberg R.L."/>
            <person name="Strempel S."/>
            <person name="Sturgill D."/>
            <person name="Sutton G."/>
            <person name="Sutton G.G."/>
            <person name="Tao W."/>
            <person name="Teichmann S."/>
            <person name="Tobari Y.N."/>
            <person name="Tomimura Y."/>
            <person name="Tsolas J.M."/>
            <person name="Valente V.L."/>
            <person name="Venter E."/>
            <person name="Venter J.C."/>
            <person name="Vicario S."/>
            <person name="Vieira F.G."/>
            <person name="Vilella A.J."/>
            <person name="Villasante A."/>
            <person name="Walenz B."/>
            <person name="Wang J."/>
            <person name="Wasserman M."/>
            <person name="Watts T."/>
            <person name="Wilson D."/>
            <person name="Wilson R.K."/>
            <person name="Wing R.A."/>
            <person name="Wolfner M.F."/>
            <person name="Wong A."/>
            <person name="Wong G.K."/>
            <person name="Wu C.I."/>
            <person name="Wu G."/>
            <person name="Yamamoto D."/>
            <person name="Yang H.P."/>
            <person name="Yang S.P."/>
            <person name="Yorke J.A."/>
            <person name="Yoshida K."/>
            <person name="Zdobnov E."/>
            <person name="Zhang P."/>
            <person name="Zhang Y."/>
            <person name="Zimin A.V."/>
            <person name="Baldwin J."/>
            <person name="Abdouelleil A."/>
            <person name="Abdulkadir J."/>
            <person name="Abebe A."/>
            <person name="Abera B."/>
            <person name="Abreu J."/>
            <person name="Acer S.C."/>
            <person name="Aftuck L."/>
            <person name="Alexander A."/>
            <person name="An P."/>
            <person name="Anderson E."/>
            <person name="Anderson S."/>
            <person name="Arachi H."/>
            <person name="Azer M."/>
            <person name="Bachantsang P."/>
            <person name="Barry A."/>
            <person name="Bayul T."/>
            <person name="Berlin A."/>
            <person name="Bessette D."/>
            <person name="Bloom T."/>
            <person name="Blye J."/>
            <person name="Boguslavskiy L."/>
            <person name="Bonnet C."/>
            <person name="Boukhgalter B."/>
            <person name="Bourzgui I."/>
            <person name="Brown A."/>
            <person name="Cahill P."/>
            <person name="Channer S."/>
            <person name="Cheshatsang Y."/>
            <person name="Chuda L."/>
            <person name="Citroen M."/>
            <person name="Collymore A."/>
            <person name="Cooke P."/>
            <person name="Costello M."/>
            <person name="D'Aco K."/>
            <person name="Daza R."/>
            <person name="De Haan G."/>
            <person name="DeGray S."/>
            <person name="DeMaso C."/>
            <person name="Dhargay N."/>
            <person name="Dooley K."/>
            <person name="Dooley E."/>
            <person name="Doricent M."/>
            <person name="Dorje P."/>
            <person name="Dorjee K."/>
            <person name="Dupes A."/>
            <person name="Elong R."/>
            <person name="Falk J."/>
            <person name="Farina A."/>
            <person name="Faro S."/>
            <person name="Ferguson D."/>
            <person name="Fisher S."/>
            <person name="Foley C.D."/>
            <person name="Franke A."/>
            <person name="Friedrich D."/>
            <person name="Gadbois L."/>
            <person name="Gearin G."/>
            <person name="Gearin C.R."/>
            <person name="Giannoukos G."/>
            <person name="Goode T."/>
            <person name="Graham J."/>
            <person name="Grandbois E."/>
            <person name="Grewal S."/>
            <person name="Gyaltsen K."/>
            <person name="Hafez N."/>
            <person name="Hagos B."/>
            <person name="Hall J."/>
            <person name="Henson C."/>
            <person name="Hollinger A."/>
            <person name="Honan T."/>
            <person name="Huard M.D."/>
            <person name="Hughes L."/>
            <person name="Hurhula B."/>
            <person name="Husby M.E."/>
            <person name="Kamat A."/>
            <person name="Kanga B."/>
            <person name="Kashin S."/>
            <person name="Khazanovich D."/>
            <person name="Kisner P."/>
            <person name="Lance K."/>
            <person name="Lara M."/>
            <person name="Lee W."/>
            <person name="Lennon N."/>
            <person name="Letendre F."/>
            <person name="LeVine R."/>
            <person name="Lipovsky A."/>
            <person name="Liu X."/>
            <person name="Liu J."/>
            <person name="Liu S."/>
            <person name="Lokyitsang T."/>
            <person name="Lokyitsang Y."/>
            <person name="Lubonja R."/>
            <person name="Lui A."/>
            <person name="MacDonald P."/>
            <person name="Magnisalis V."/>
            <person name="Maru K."/>
            <person name="Matthews C."/>
            <person name="McCusker W."/>
            <person name="McDonough S."/>
            <person name="Mehta T."/>
            <person name="Meldrim J."/>
            <person name="Meneus L."/>
            <person name="Mihai O."/>
            <person name="Mihalev A."/>
            <person name="Mihova T."/>
            <person name="Mittelman R."/>
            <person name="Mlenga V."/>
            <person name="Montmayeur A."/>
            <person name="Mulrain L."/>
            <person name="Navidi A."/>
            <person name="Naylor J."/>
            <person name="Negash T."/>
            <person name="Nguyen T."/>
            <person name="Nguyen N."/>
            <person name="Nicol R."/>
            <person name="Norbu C."/>
            <person name="Norbu N."/>
            <person name="Novod N."/>
            <person name="O'Neill B."/>
            <person name="Osman S."/>
            <person name="Markiewicz E."/>
            <person name="Oyono O.L."/>
            <person name="Patti C."/>
            <person name="Phunkhang P."/>
            <person name="Pierre F."/>
            <person name="Priest M."/>
            <person name="Raghuraman S."/>
            <person name="Rege F."/>
            <person name="Reyes R."/>
            <person name="Rise C."/>
            <person name="Rogov P."/>
            <person name="Ross K."/>
            <person name="Ryan E."/>
            <person name="Settipalli S."/>
            <person name="Shea T."/>
            <person name="Sherpa N."/>
            <person name="Shi L."/>
            <person name="Shih D."/>
            <person name="Sparrow T."/>
            <person name="Spaulding J."/>
            <person name="Stalker J."/>
            <person name="Stange-Thomann N."/>
            <person name="Stavropoulos S."/>
            <person name="Stone C."/>
            <person name="Strader C."/>
            <person name="Tesfaye S."/>
            <person name="Thomson T."/>
            <person name="Thoulutsang Y."/>
            <person name="Thoulutsang D."/>
            <person name="Topham K."/>
            <person name="Topping I."/>
            <person name="Tsamla T."/>
            <person name="Vassiliev H."/>
            <person name="Vo A."/>
            <person name="Wangchuk T."/>
            <person name="Wangdi T."/>
            <person name="Weiand M."/>
            <person name="Wilkinson J."/>
            <person name="Wilson A."/>
            <person name="Yadav S."/>
            <person name="Young G."/>
            <person name="Yu Q."/>
            <person name="Zembek L."/>
            <person name="Zhong D."/>
            <person name="Zimmer A."/>
            <person name="Zwirko Z."/>
            <person name="Jaffe D.B."/>
            <person name="Alvarez P."/>
            <person name="Brockman W."/>
            <person name="Butler J."/>
            <person name="Chin C."/>
            <person name="Gnerre S."/>
            <person name="Grabherr M."/>
            <person name="Kleber M."/>
            <person name="Mauceli E."/>
            <person name="MacCallum I."/>
        </authorList>
    </citation>
    <scope>NUCLEOTIDE SEQUENCE [LARGE SCALE GENOMIC DNA]</scope>
    <source>
        <strain evidence="3">Tucson 15010-1051.87</strain>
    </source>
</reference>
<protein>
    <submittedName>
        <fullName evidence="2">Uncharacterized protein</fullName>
    </submittedName>
</protein>
<sequence length="434" mass="49886">MAFSKQRLQAHSSANYRSTQSSRSSPGSQGSDKSHGSKETQDNVLGQNEEVSPTTQKSSSSIISDFAHLRPRGGLRGKSYWRDVIDEVEFAVRCVSQPRLPIIDYSLVLPPHLRERVKQIQTYDYSTSDDVVFIRDEMREERPHDYQIASEQDSREEGQEGAALLTDRKKLEEHFSESQHSDIVRMDHEFEKFDLRLDEPVGHTHRSVDKTSWYAKFLCASRDERVSWDSRVERSKAGDSAYTLDEQAENLMDASAERFIHWLNSIGSMDTSMTPEKVKNLFSIKGDRTLLASVKTDPKEVNAIAQTVADKWNKPHMAIELKYEKHINDHAMRVTHKPLLSAFGRTVPLKERPWIKRSGDKVIETVYPNDLLTREKIFKGITHLRSTTALIDFYLNNPKLARPLYLLQGGDFQEMNTSESVMEIPLYEYLGLRY</sequence>
<dbReference type="AlphaFoldDB" id="B4MGX8"/>
<dbReference type="OMA" id="HINDHAS"/>
<feature type="compositionally biased region" description="Basic and acidic residues" evidence="1">
    <location>
        <begin position="32"/>
        <end position="41"/>
    </location>
</feature>
<dbReference type="KEGG" id="dvi:6636925"/>
<proteinExistence type="predicted"/>
<dbReference type="HOGENOM" id="CLU_059639_0_0_1"/>
<dbReference type="eggNOG" id="ENOG502S8A4">
    <property type="taxonomic scope" value="Eukaryota"/>
</dbReference>
<dbReference type="OrthoDB" id="6755972at2759"/>
<dbReference type="STRING" id="7244.B4MGX8"/>
<dbReference type="Proteomes" id="UP000008792">
    <property type="component" value="Unassembled WGS sequence"/>
</dbReference>
<evidence type="ECO:0000313" key="3">
    <source>
        <dbReference type="Proteomes" id="UP000008792"/>
    </source>
</evidence>
<evidence type="ECO:0000256" key="1">
    <source>
        <dbReference type="SAM" id="MobiDB-lite"/>
    </source>
</evidence>
<feature type="compositionally biased region" description="Polar residues" evidence="1">
    <location>
        <begin position="1"/>
        <end position="11"/>
    </location>
</feature>
<name>B4MGX8_DROVI</name>
<feature type="region of interest" description="Disordered" evidence="1">
    <location>
        <begin position="1"/>
        <end position="63"/>
    </location>
</feature>
<evidence type="ECO:0000313" key="2">
    <source>
        <dbReference type="EMBL" id="EDW71528.1"/>
    </source>
</evidence>
<gene>
    <name evidence="2" type="primary">Dvir\GJ19454</name>
    <name evidence="2" type="ORF">Dvir_GJ19454</name>
</gene>
<organism evidence="2 3">
    <name type="scientific">Drosophila virilis</name>
    <name type="common">Fruit fly</name>
    <dbReference type="NCBI Taxonomy" id="7244"/>
    <lineage>
        <taxon>Eukaryota</taxon>
        <taxon>Metazoa</taxon>
        <taxon>Ecdysozoa</taxon>
        <taxon>Arthropoda</taxon>
        <taxon>Hexapoda</taxon>
        <taxon>Insecta</taxon>
        <taxon>Pterygota</taxon>
        <taxon>Neoptera</taxon>
        <taxon>Endopterygota</taxon>
        <taxon>Diptera</taxon>
        <taxon>Brachycera</taxon>
        <taxon>Muscomorpha</taxon>
        <taxon>Ephydroidea</taxon>
        <taxon>Drosophilidae</taxon>
        <taxon>Drosophila</taxon>
    </lineage>
</organism>